<keyword evidence="2" id="KW-1185">Reference proteome</keyword>
<dbReference type="Proteomes" id="UP001597425">
    <property type="component" value="Unassembled WGS sequence"/>
</dbReference>
<comment type="caution">
    <text evidence="1">The sequence shown here is derived from an EMBL/GenBank/DDBJ whole genome shotgun (WGS) entry which is preliminary data.</text>
</comment>
<dbReference type="RefSeq" id="WP_265720505.1">
    <property type="nucleotide sequence ID" value="NZ_JAPIVK010000003.1"/>
</dbReference>
<gene>
    <name evidence="1" type="ORF">ACFSKX_04960</name>
</gene>
<proteinExistence type="predicted"/>
<organism evidence="1 2">
    <name type="scientific">Microbulbifer halophilus</name>
    <dbReference type="NCBI Taxonomy" id="453963"/>
    <lineage>
        <taxon>Bacteria</taxon>
        <taxon>Pseudomonadati</taxon>
        <taxon>Pseudomonadota</taxon>
        <taxon>Gammaproteobacteria</taxon>
        <taxon>Cellvibrionales</taxon>
        <taxon>Microbulbiferaceae</taxon>
        <taxon>Microbulbifer</taxon>
    </lineage>
</organism>
<dbReference type="EMBL" id="JBHUJD010000005">
    <property type="protein sequence ID" value="MFD2309760.1"/>
    <property type="molecule type" value="Genomic_DNA"/>
</dbReference>
<protein>
    <recommendedName>
        <fullName evidence="3">N-acetyltransferase domain-containing protein</fullName>
    </recommendedName>
</protein>
<evidence type="ECO:0000313" key="2">
    <source>
        <dbReference type="Proteomes" id="UP001597425"/>
    </source>
</evidence>
<accession>A0ABW5ECT3</accession>
<name>A0ABW5ECT3_9GAMM</name>
<evidence type="ECO:0008006" key="3">
    <source>
        <dbReference type="Google" id="ProtNLM"/>
    </source>
</evidence>
<sequence>MIDISGFTYEMELGNMDRALSFKEHKDKYSNLRSEVYSEVPKAINMPGVTLTPINMMALEKYKLWPNNSRVPPNGGWEWDSWVAYYRRKYPKRFEAAIWFGSILCGLLLGKMSAKNVHVRLEVLESSTDTAHPLKGRVAYIALSAVEMYGYALGAKEARIVDPVDGAINSYKKLGYELFEGTSKNEPRYLAKVL</sequence>
<reference evidence="2" key="1">
    <citation type="journal article" date="2019" name="Int. J. Syst. Evol. Microbiol.">
        <title>The Global Catalogue of Microorganisms (GCM) 10K type strain sequencing project: providing services to taxonomists for standard genome sequencing and annotation.</title>
        <authorList>
            <consortium name="The Broad Institute Genomics Platform"/>
            <consortium name="The Broad Institute Genome Sequencing Center for Infectious Disease"/>
            <person name="Wu L."/>
            <person name="Ma J."/>
        </authorList>
    </citation>
    <scope>NUCLEOTIDE SEQUENCE [LARGE SCALE GENOMIC DNA]</scope>
    <source>
        <strain evidence="2">KCTC 12848</strain>
    </source>
</reference>
<evidence type="ECO:0000313" key="1">
    <source>
        <dbReference type="EMBL" id="MFD2309760.1"/>
    </source>
</evidence>